<evidence type="ECO:0000256" key="3">
    <source>
        <dbReference type="ARBA" id="ARBA00022737"/>
    </source>
</evidence>
<comment type="subcellular location">
    <subcellularLocation>
        <location evidence="1">Membrane</location>
        <topology evidence="1">Multi-pass membrane protein</topology>
    </subcellularLocation>
</comment>
<feature type="transmembrane region" description="Helical" evidence="7">
    <location>
        <begin position="167"/>
        <end position="190"/>
    </location>
</feature>
<organism evidence="8 9">
    <name type="scientific">Rhynchospora breviuscula</name>
    <dbReference type="NCBI Taxonomy" id="2022672"/>
    <lineage>
        <taxon>Eukaryota</taxon>
        <taxon>Viridiplantae</taxon>
        <taxon>Streptophyta</taxon>
        <taxon>Embryophyta</taxon>
        <taxon>Tracheophyta</taxon>
        <taxon>Spermatophyta</taxon>
        <taxon>Magnoliopsida</taxon>
        <taxon>Liliopsida</taxon>
        <taxon>Poales</taxon>
        <taxon>Cyperaceae</taxon>
        <taxon>Cyperoideae</taxon>
        <taxon>Rhynchosporeae</taxon>
        <taxon>Rhynchospora</taxon>
    </lineage>
</organism>
<keyword evidence="2 6" id="KW-0812">Transmembrane</keyword>
<keyword evidence="5 7" id="KW-0472">Membrane</keyword>
<dbReference type="Pfam" id="PF00230">
    <property type="entry name" value="MIP"/>
    <property type="match status" value="1"/>
</dbReference>
<keyword evidence="4 7" id="KW-1133">Transmembrane helix</keyword>
<evidence type="ECO:0000313" key="9">
    <source>
        <dbReference type="Proteomes" id="UP001151287"/>
    </source>
</evidence>
<dbReference type="OrthoDB" id="1580043at2759"/>
<comment type="similarity">
    <text evidence="6">Belongs to the MIP/aquaporin (TC 1.A.8) family.</text>
</comment>
<evidence type="ECO:0000256" key="1">
    <source>
        <dbReference type="ARBA" id="ARBA00004141"/>
    </source>
</evidence>
<dbReference type="InterPro" id="IPR023271">
    <property type="entry name" value="Aquaporin-like"/>
</dbReference>
<dbReference type="PANTHER" id="PTHR47720:SF1">
    <property type="entry name" value="AQUAPORIN SIP2-1-RELATED"/>
    <property type="match status" value="1"/>
</dbReference>
<dbReference type="PRINTS" id="PR00783">
    <property type="entry name" value="MINTRINSICP"/>
</dbReference>
<evidence type="ECO:0008006" key="10">
    <source>
        <dbReference type="Google" id="ProtNLM"/>
    </source>
</evidence>
<accession>A0A9Q0CS74</accession>
<gene>
    <name evidence="8" type="ORF">LUZ63_007716</name>
</gene>
<keyword evidence="3" id="KW-0677">Repeat</keyword>
<dbReference type="AlphaFoldDB" id="A0A9Q0CS74"/>
<evidence type="ECO:0000256" key="4">
    <source>
        <dbReference type="ARBA" id="ARBA00022989"/>
    </source>
</evidence>
<protein>
    <recommendedName>
        <fullName evidence="10">Aquaporin SIP2-1</fullName>
    </recommendedName>
</protein>
<dbReference type="InterPro" id="IPR000425">
    <property type="entry name" value="MIP"/>
</dbReference>
<dbReference type="Proteomes" id="UP001151287">
    <property type="component" value="Unassembled WGS sequence"/>
</dbReference>
<name>A0A9Q0CS74_9POAL</name>
<feature type="transmembrane region" description="Helical" evidence="7">
    <location>
        <begin position="72"/>
        <end position="96"/>
    </location>
</feature>
<reference evidence="8" key="1">
    <citation type="journal article" date="2022" name="Cell">
        <title>Repeat-based holocentromeres influence genome architecture and karyotype evolution.</title>
        <authorList>
            <person name="Hofstatter P.G."/>
            <person name="Thangavel G."/>
            <person name="Lux T."/>
            <person name="Neumann P."/>
            <person name="Vondrak T."/>
            <person name="Novak P."/>
            <person name="Zhang M."/>
            <person name="Costa L."/>
            <person name="Castellani M."/>
            <person name="Scott A."/>
            <person name="Toegelov H."/>
            <person name="Fuchs J."/>
            <person name="Mata-Sucre Y."/>
            <person name="Dias Y."/>
            <person name="Vanzela A.L.L."/>
            <person name="Huettel B."/>
            <person name="Almeida C.C.S."/>
            <person name="Simkova H."/>
            <person name="Souza G."/>
            <person name="Pedrosa-Harand A."/>
            <person name="Macas J."/>
            <person name="Mayer K.F.X."/>
            <person name="Houben A."/>
            <person name="Marques A."/>
        </authorList>
    </citation>
    <scope>NUCLEOTIDE SEQUENCE</scope>
    <source>
        <strain evidence="8">RhyBre1mFocal</strain>
    </source>
</reference>
<evidence type="ECO:0000256" key="2">
    <source>
        <dbReference type="ARBA" id="ARBA00022692"/>
    </source>
</evidence>
<evidence type="ECO:0000313" key="8">
    <source>
        <dbReference type="EMBL" id="KAJ1699204.1"/>
    </source>
</evidence>
<proteinExistence type="inferred from homology"/>
<dbReference type="EMBL" id="JAMQYH010000002">
    <property type="protein sequence ID" value="KAJ1699204.1"/>
    <property type="molecule type" value="Genomic_DNA"/>
</dbReference>
<evidence type="ECO:0000256" key="7">
    <source>
        <dbReference type="SAM" id="Phobius"/>
    </source>
</evidence>
<dbReference type="GO" id="GO:0016020">
    <property type="term" value="C:membrane"/>
    <property type="evidence" value="ECO:0007669"/>
    <property type="project" value="UniProtKB-SubCell"/>
</dbReference>
<keyword evidence="6" id="KW-0813">Transport</keyword>
<feature type="transmembrane region" description="Helical" evidence="7">
    <location>
        <begin position="202"/>
        <end position="219"/>
    </location>
</feature>
<dbReference type="PANTHER" id="PTHR47720">
    <property type="entry name" value="AQUAPORIN SIP2-1-RELATED"/>
    <property type="match status" value="1"/>
</dbReference>
<dbReference type="Gene3D" id="1.20.1080.10">
    <property type="entry name" value="Glycerol uptake facilitator protein"/>
    <property type="match status" value="1"/>
</dbReference>
<feature type="transmembrane region" description="Helical" evidence="7">
    <location>
        <begin position="12"/>
        <end position="31"/>
    </location>
</feature>
<dbReference type="GO" id="GO:0015267">
    <property type="term" value="F:channel activity"/>
    <property type="evidence" value="ECO:0007669"/>
    <property type="project" value="InterPro"/>
</dbReference>
<keyword evidence="9" id="KW-1185">Reference proteome</keyword>
<comment type="caution">
    <text evidence="8">The sequence shown here is derived from an EMBL/GenBank/DDBJ whole genome shotgun (WGS) entry which is preliminary data.</text>
</comment>
<sequence length="241" mass="26252">MGRAGARLVVSDLVLAFLWVWAGSLVKLFVYRTVGPGTPHEAELLKIALSVVYMFFFAWLEKLTGGGSYNPLTVLIYTVAGGNGGYLFAALCRIPAQMLGAVSGVWLLKEVFPQIGHGPRVNGHIHHGALVEGLATFAVVMVSLTLKHKEVNSFFMKTWISSISKMTLHILSSDLTGGIMNPASAFGWAFGRGDHITLEHVLVYWVAPIQAALFGVWAVRRFTKSKTTMAQNADETKTKSD</sequence>
<feature type="transmembrane region" description="Helical" evidence="7">
    <location>
        <begin position="43"/>
        <end position="60"/>
    </location>
</feature>
<feature type="transmembrane region" description="Helical" evidence="7">
    <location>
        <begin position="125"/>
        <end position="146"/>
    </location>
</feature>
<evidence type="ECO:0000256" key="5">
    <source>
        <dbReference type="ARBA" id="ARBA00023136"/>
    </source>
</evidence>
<evidence type="ECO:0000256" key="6">
    <source>
        <dbReference type="RuleBase" id="RU000477"/>
    </source>
</evidence>
<dbReference type="InterPro" id="IPR044226">
    <property type="entry name" value="SIP2-1-like"/>
</dbReference>
<dbReference type="SUPFAM" id="SSF81338">
    <property type="entry name" value="Aquaporin-like"/>
    <property type="match status" value="1"/>
</dbReference>